<dbReference type="CDD" id="cd12148">
    <property type="entry name" value="fungal_TF_MHR"/>
    <property type="match status" value="1"/>
</dbReference>
<dbReference type="PROSITE" id="PS00463">
    <property type="entry name" value="ZN2_CY6_FUNGAL_1"/>
    <property type="match status" value="1"/>
</dbReference>
<dbReference type="Gene3D" id="4.10.240.10">
    <property type="entry name" value="Zn(2)-C6 fungal-type DNA-binding domain"/>
    <property type="match status" value="1"/>
</dbReference>
<dbReference type="PROSITE" id="PS50048">
    <property type="entry name" value="ZN2_CY6_FUNGAL_2"/>
    <property type="match status" value="1"/>
</dbReference>
<keyword evidence="1" id="KW-0479">Metal-binding</keyword>
<keyword evidence="6" id="KW-1185">Reference proteome</keyword>
<evidence type="ECO:0000256" key="1">
    <source>
        <dbReference type="ARBA" id="ARBA00022723"/>
    </source>
</evidence>
<dbReference type="SUPFAM" id="SSF57701">
    <property type="entry name" value="Zn2/Cys6 DNA-binding domain"/>
    <property type="match status" value="1"/>
</dbReference>
<feature type="compositionally biased region" description="Low complexity" evidence="3">
    <location>
        <begin position="354"/>
        <end position="364"/>
    </location>
</feature>
<evidence type="ECO:0000256" key="2">
    <source>
        <dbReference type="ARBA" id="ARBA00023242"/>
    </source>
</evidence>
<sequence>MSTTHRAIIVRTWALNDAAALVALPVNFLTRQQSQRTRLVACSMSPSDDQVAPPFDLGDRERKPSGRTGCFYAQARPRIGRKGQGAKQRIPGSRGTLPTADSRTRRTCPVQLAAPAPAPVRDSARFSWRTAAAFSGRDPRSPPPASGGGPPAVNRAALGWESTANQRPITTAGWSAQPSPGHCQVTLDWPPGDMMAGTTTTTTTATNAAQLRRASQVPTLDLDLDAADLSLSSYQQQRGSASSNSSSSSSSLFDHRHPRHQQQHPPPFAWGLQHHRIARDSAASHALSLSLSLADITGKPPPAWPTSVPAPAPAPTLGSVDLDLDLDLDATPRVAPTAPAPASPSVCVSSVAASRRSASSIATGRGAGPAGRKKQRKTGSNASSNTASAASSPPNSASSSVFTAARNTSPPSPPSSRSISPRDSSTSKAKPASAAAAAMPARPANSNKRSADSGSGDEDAQQAHNGLGAGRLKLPRTDRGPEDFSSVVKNRLQSYTRTGQACDRCKVRKIRCDALPEGCSHCINLNLECYVTDRVTGRTERRGYMQELEREKNGMLAHISDLEKLLRDKGVEVKSWRGPSWAQYPSESSGDDAPPASDAWSQVGSLWVKNGGATPKQQQPTPAINFPRSQWEARPDQGHIGVGPDNAPLSSIRGTKLSILGTTIDTTSFDLPDMDEPGEDSQPSMPLYNKSVQAFLKSCMGINPQLHVDLPSRQDAFMYTEWYFMAVGLFLPVLHRPTFMRLLTRLYDEPNFEPSIAEIVMVHMVIATMYFHCGVRNEPDQRSNLNELSNKHYHFALSKIYDLLGSQELESVQALAMIASHTRAFPKPGCGSILASMSLHRALELNLHRSSKKPGEGTDLHNEMRKRTWWVILTVVVAITGRRGSPLPVNVQDFDIEFPEPIADDLLSDQGVDTSRSIPCAWEAGLAGFKIVPIFMEMYANIYSVRRDPQNYVNVVKALEKQLENWEAELPESLRFNESEGLESTTIPAIYARTFALELRLCLRHPSVALTTDKQMMADNTRICDETAREFLRCTMQLYRTKALDTTWYQMSVYGACIFSMLVAHWERRFETTPRQVATLREEMQSWMVILRETSLLLGCGPSISNQIGQMIERTIGWIEHDMRQREPKQPVPAPAAAPVKQEEHPAYQPTQASPMPQAHGISNGAAQSYQETGLNGQASYATLAYADGSQGTGASYQSDPTMFYGAAATATGVAGSSPSNPLAAFASQAAQHVSTPTQANLVWQAGQGNPWHDWTAAIADSQERYSASALLTLGNAARGSMTSSSMLTDGSVTQTAADMGMVPPGGQWPLIMFDHTQQQQ</sequence>
<feature type="compositionally biased region" description="Low complexity" evidence="3">
    <location>
        <begin position="380"/>
        <end position="400"/>
    </location>
</feature>
<evidence type="ECO:0000313" key="6">
    <source>
        <dbReference type="Proteomes" id="UP001287286"/>
    </source>
</evidence>
<dbReference type="InterPro" id="IPR036864">
    <property type="entry name" value="Zn2-C6_fun-type_DNA-bd_sf"/>
</dbReference>
<protein>
    <submittedName>
        <fullName evidence="5">Transcriptional regulator family: Fungal Specific TF</fullName>
    </submittedName>
</protein>
<dbReference type="InterPro" id="IPR007219">
    <property type="entry name" value="XnlR_reg_dom"/>
</dbReference>
<gene>
    <name evidence="5" type="ORF">Purlil1_1315</name>
</gene>
<dbReference type="InterPro" id="IPR001138">
    <property type="entry name" value="Zn2Cys6_DnaBD"/>
</dbReference>
<reference evidence="5 6" key="1">
    <citation type="journal article" date="2024" name="Microbiol. Resour. Announc.">
        <title>Genome annotations for the ascomycete fungi Trichoderma harzianum, Trichoderma aggressivum, and Purpureocillium lilacinum.</title>
        <authorList>
            <person name="Beijen E.P.W."/>
            <person name="Ohm R.A."/>
        </authorList>
    </citation>
    <scope>NUCLEOTIDE SEQUENCE [LARGE SCALE GENOMIC DNA]</scope>
    <source>
        <strain evidence="5 6">CBS 150709</strain>
    </source>
</reference>
<feature type="compositionally biased region" description="Low complexity" evidence="3">
    <location>
        <begin position="240"/>
        <end position="251"/>
    </location>
</feature>
<dbReference type="InterPro" id="IPR050987">
    <property type="entry name" value="AtrR-like"/>
</dbReference>
<dbReference type="SMART" id="SM00066">
    <property type="entry name" value="GAL4"/>
    <property type="match status" value="1"/>
</dbReference>
<dbReference type="Pfam" id="PF00172">
    <property type="entry name" value="Zn_clus"/>
    <property type="match status" value="1"/>
</dbReference>
<feature type="region of interest" description="Disordered" evidence="3">
    <location>
        <begin position="44"/>
        <end position="104"/>
    </location>
</feature>
<organism evidence="5 6">
    <name type="scientific">Purpureocillium lilacinum</name>
    <name type="common">Paecilomyces lilacinus</name>
    <dbReference type="NCBI Taxonomy" id="33203"/>
    <lineage>
        <taxon>Eukaryota</taxon>
        <taxon>Fungi</taxon>
        <taxon>Dikarya</taxon>
        <taxon>Ascomycota</taxon>
        <taxon>Pezizomycotina</taxon>
        <taxon>Sordariomycetes</taxon>
        <taxon>Hypocreomycetidae</taxon>
        <taxon>Hypocreales</taxon>
        <taxon>Ophiocordycipitaceae</taxon>
        <taxon>Purpureocillium</taxon>
    </lineage>
</organism>
<feature type="region of interest" description="Disordered" evidence="3">
    <location>
        <begin position="133"/>
        <end position="155"/>
    </location>
</feature>
<dbReference type="PANTHER" id="PTHR46910">
    <property type="entry name" value="TRANSCRIPTION FACTOR PDR1"/>
    <property type="match status" value="1"/>
</dbReference>
<dbReference type="Proteomes" id="UP001287286">
    <property type="component" value="Unassembled WGS sequence"/>
</dbReference>
<feature type="region of interest" description="Disordered" evidence="3">
    <location>
        <begin position="579"/>
        <end position="599"/>
    </location>
</feature>
<dbReference type="EMBL" id="JAWRVI010000003">
    <property type="protein sequence ID" value="KAK4094710.1"/>
    <property type="molecule type" value="Genomic_DNA"/>
</dbReference>
<proteinExistence type="predicted"/>
<feature type="region of interest" description="Disordered" evidence="3">
    <location>
        <begin position="1124"/>
        <end position="1163"/>
    </location>
</feature>
<name>A0ABR0CEM3_PURLI</name>
<keyword evidence="2" id="KW-0539">Nucleus</keyword>
<dbReference type="PANTHER" id="PTHR46910:SF4">
    <property type="entry name" value="ZN(2)-C6 FUNGAL-TYPE DOMAIN-CONTAINING PROTEIN"/>
    <property type="match status" value="1"/>
</dbReference>
<evidence type="ECO:0000313" key="5">
    <source>
        <dbReference type="EMBL" id="KAK4094710.1"/>
    </source>
</evidence>
<dbReference type="Pfam" id="PF04082">
    <property type="entry name" value="Fungal_trans"/>
    <property type="match status" value="1"/>
</dbReference>
<comment type="caution">
    <text evidence="5">The sequence shown here is derived from an EMBL/GenBank/DDBJ whole genome shotgun (WGS) entry which is preliminary data.</text>
</comment>
<feature type="region of interest" description="Disordered" evidence="3">
    <location>
        <begin position="354"/>
        <end position="484"/>
    </location>
</feature>
<evidence type="ECO:0000256" key="3">
    <source>
        <dbReference type="SAM" id="MobiDB-lite"/>
    </source>
</evidence>
<evidence type="ECO:0000259" key="4">
    <source>
        <dbReference type="PROSITE" id="PS50048"/>
    </source>
</evidence>
<feature type="region of interest" description="Disordered" evidence="3">
    <location>
        <begin position="233"/>
        <end position="268"/>
    </location>
</feature>
<accession>A0ABR0CEM3</accession>
<feature type="domain" description="Zn(2)-C6 fungal-type" evidence="4">
    <location>
        <begin position="501"/>
        <end position="531"/>
    </location>
</feature>
<feature type="compositionally biased region" description="Low complexity" evidence="3">
    <location>
        <begin position="415"/>
        <end position="446"/>
    </location>
</feature>
<dbReference type="CDD" id="cd00067">
    <property type="entry name" value="GAL4"/>
    <property type="match status" value="1"/>
</dbReference>